<feature type="transmembrane region" description="Helical" evidence="13">
    <location>
        <begin position="51"/>
        <end position="72"/>
    </location>
</feature>
<evidence type="ECO:0000256" key="2">
    <source>
        <dbReference type="ARBA" id="ARBA00007193"/>
    </source>
</evidence>
<dbReference type="AlphaFoldDB" id="A0AAN7VE24"/>
<evidence type="ECO:0000256" key="8">
    <source>
        <dbReference type="ARBA" id="ARBA00023065"/>
    </source>
</evidence>
<accession>A0AAN7VE24</accession>
<dbReference type="GO" id="GO:0005886">
    <property type="term" value="C:plasma membrane"/>
    <property type="evidence" value="ECO:0007669"/>
    <property type="project" value="TreeGrafter"/>
</dbReference>
<evidence type="ECO:0000256" key="7">
    <source>
        <dbReference type="ARBA" id="ARBA00023053"/>
    </source>
</evidence>
<keyword evidence="7" id="KW-0915">Sodium</keyword>
<dbReference type="GO" id="GO:0015280">
    <property type="term" value="F:ligand-gated sodium channel activity"/>
    <property type="evidence" value="ECO:0007669"/>
    <property type="project" value="TreeGrafter"/>
</dbReference>
<keyword evidence="10 12" id="KW-0739">Sodium transport</keyword>
<keyword evidence="8 12" id="KW-0406">Ion transport</keyword>
<reference evidence="14 15" key="1">
    <citation type="journal article" date="2024" name="Insects">
        <title>An Improved Chromosome-Level Genome Assembly of the Firefly Pyrocoelia pectoralis.</title>
        <authorList>
            <person name="Fu X."/>
            <person name="Meyer-Rochow V.B."/>
            <person name="Ballantyne L."/>
            <person name="Zhu X."/>
        </authorList>
    </citation>
    <scope>NUCLEOTIDE SEQUENCE [LARGE SCALE GENOMIC DNA]</scope>
    <source>
        <strain evidence="14">XCY_ONT2</strain>
    </source>
</reference>
<keyword evidence="4 12" id="KW-0894">Sodium channel</keyword>
<comment type="caution">
    <text evidence="14">The sequence shown here is derived from an EMBL/GenBank/DDBJ whole genome shotgun (WGS) entry which is preliminary data.</text>
</comment>
<evidence type="ECO:0000313" key="14">
    <source>
        <dbReference type="EMBL" id="KAK5641659.1"/>
    </source>
</evidence>
<gene>
    <name evidence="14" type="ORF">RI129_010206</name>
</gene>
<sequence length="538" mass="62038">MTVADIEKAKSKLHPGFRKNFVAYFAQYSDSTTIHGVRYLGQYGRSIIERFWWFLVIGSSLYLCIKLILATYDKWITSPVIVSFARSPTPVWQIPFPAVTVCPETKTLQRVYNFTHEYHRFHENPENMTEEEIEKFNKVSLVCNNRLHTVGEKIVDDSVFEVFNEVAPPFDDVLWQCKWLNENQTCASLLTQTLTEEGVCFTFNMLENEAMYTNNVYKSANLSQFGIQAMEWSLESGYATYLGTDTYPKRTIASGQKACFSLLMTLYEPDMDYLCKGAVQGFKILLHNPAETPKVTQHYFRAPLNQEVIVVIKPDMMTTSEGLRSYTPNSRLCFFQDERQLMYYQMYTQKNCEVECLTNITLQRCGCVAFHMPRNQTTKMCGPGNALCMKRAEAEMHTREVDLDHANANNIERCNCLPSCTSLTYNAELSQAYFNWPKVFEGFQVNFSEFPGVAMSRVFFFFKEQQFITSERNELYGLTDFLSSCGGLLGLFIGFSSLSIIEIIYFLSLRLMGNIKNYGRHYWSGSTELINNESFKNK</sequence>
<evidence type="ECO:0000256" key="12">
    <source>
        <dbReference type="RuleBase" id="RU000679"/>
    </source>
</evidence>
<dbReference type="Proteomes" id="UP001329430">
    <property type="component" value="Chromosome 7"/>
</dbReference>
<dbReference type="Gene3D" id="1.10.287.770">
    <property type="entry name" value="YojJ-like"/>
    <property type="match status" value="1"/>
</dbReference>
<dbReference type="PRINTS" id="PR01078">
    <property type="entry name" value="AMINACHANNEL"/>
</dbReference>
<name>A0AAN7VE24_9COLE</name>
<dbReference type="EMBL" id="JAVRBK010000007">
    <property type="protein sequence ID" value="KAK5641659.1"/>
    <property type="molecule type" value="Genomic_DNA"/>
</dbReference>
<evidence type="ECO:0000256" key="6">
    <source>
        <dbReference type="ARBA" id="ARBA00022989"/>
    </source>
</evidence>
<evidence type="ECO:0000256" key="1">
    <source>
        <dbReference type="ARBA" id="ARBA00004141"/>
    </source>
</evidence>
<keyword evidence="3 12" id="KW-0813">Transport</keyword>
<evidence type="ECO:0000256" key="3">
    <source>
        <dbReference type="ARBA" id="ARBA00022448"/>
    </source>
</evidence>
<evidence type="ECO:0000256" key="9">
    <source>
        <dbReference type="ARBA" id="ARBA00023136"/>
    </source>
</evidence>
<organism evidence="14 15">
    <name type="scientific">Pyrocoelia pectoralis</name>
    <dbReference type="NCBI Taxonomy" id="417401"/>
    <lineage>
        <taxon>Eukaryota</taxon>
        <taxon>Metazoa</taxon>
        <taxon>Ecdysozoa</taxon>
        <taxon>Arthropoda</taxon>
        <taxon>Hexapoda</taxon>
        <taxon>Insecta</taxon>
        <taxon>Pterygota</taxon>
        <taxon>Neoptera</taxon>
        <taxon>Endopterygota</taxon>
        <taxon>Coleoptera</taxon>
        <taxon>Polyphaga</taxon>
        <taxon>Elateriformia</taxon>
        <taxon>Elateroidea</taxon>
        <taxon>Lampyridae</taxon>
        <taxon>Lampyrinae</taxon>
        <taxon>Pyrocoelia</taxon>
    </lineage>
</organism>
<dbReference type="Gene3D" id="2.60.470.10">
    <property type="entry name" value="Acid-sensing ion channels like domains"/>
    <property type="match status" value="1"/>
</dbReference>
<protein>
    <submittedName>
        <fullName evidence="14">Uncharacterized protein</fullName>
    </submittedName>
</protein>
<evidence type="ECO:0000256" key="10">
    <source>
        <dbReference type="ARBA" id="ARBA00023201"/>
    </source>
</evidence>
<evidence type="ECO:0000256" key="11">
    <source>
        <dbReference type="ARBA" id="ARBA00023303"/>
    </source>
</evidence>
<evidence type="ECO:0000256" key="5">
    <source>
        <dbReference type="ARBA" id="ARBA00022692"/>
    </source>
</evidence>
<comment type="similarity">
    <text evidence="2 12">Belongs to the amiloride-sensitive sodium channel (TC 1.A.6) family.</text>
</comment>
<keyword evidence="9 13" id="KW-0472">Membrane</keyword>
<dbReference type="Pfam" id="PF00858">
    <property type="entry name" value="ASC"/>
    <property type="match status" value="1"/>
</dbReference>
<evidence type="ECO:0000256" key="4">
    <source>
        <dbReference type="ARBA" id="ARBA00022461"/>
    </source>
</evidence>
<evidence type="ECO:0000313" key="15">
    <source>
        <dbReference type="Proteomes" id="UP001329430"/>
    </source>
</evidence>
<keyword evidence="5 12" id="KW-0812">Transmembrane</keyword>
<keyword evidence="6 13" id="KW-1133">Transmembrane helix</keyword>
<dbReference type="PANTHER" id="PTHR11690">
    <property type="entry name" value="AMILORIDE-SENSITIVE SODIUM CHANNEL-RELATED"/>
    <property type="match status" value="1"/>
</dbReference>
<dbReference type="InterPro" id="IPR001873">
    <property type="entry name" value="ENaC"/>
</dbReference>
<dbReference type="PANTHER" id="PTHR11690:SF288">
    <property type="entry name" value="AMILORIDE-SENSITIVE NA+ CHANNEL-RELATED"/>
    <property type="match status" value="1"/>
</dbReference>
<keyword evidence="15" id="KW-1185">Reference proteome</keyword>
<evidence type="ECO:0000256" key="13">
    <source>
        <dbReference type="SAM" id="Phobius"/>
    </source>
</evidence>
<proteinExistence type="inferred from homology"/>
<feature type="transmembrane region" description="Helical" evidence="13">
    <location>
        <begin position="488"/>
        <end position="507"/>
    </location>
</feature>
<keyword evidence="11 12" id="KW-0407">Ion channel</keyword>
<comment type="subcellular location">
    <subcellularLocation>
        <location evidence="1">Membrane</location>
        <topology evidence="1">Multi-pass membrane protein</topology>
    </subcellularLocation>
</comment>